<comment type="caution">
    <text evidence="2">The sequence shown here is derived from an EMBL/GenBank/DDBJ whole genome shotgun (WGS) entry which is preliminary data.</text>
</comment>
<evidence type="ECO:0000313" key="2">
    <source>
        <dbReference type="EMBL" id="CAG8772870.1"/>
    </source>
</evidence>
<dbReference type="EMBL" id="CAJVQB010015164">
    <property type="protein sequence ID" value="CAG8772870.1"/>
    <property type="molecule type" value="Genomic_DNA"/>
</dbReference>
<feature type="coiled-coil region" evidence="1">
    <location>
        <begin position="76"/>
        <end position="103"/>
    </location>
</feature>
<proteinExistence type="predicted"/>
<keyword evidence="3" id="KW-1185">Reference proteome</keyword>
<feature type="non-terminal residue" evidence="2">
    <location>
        <position position="1"/>
    </location>
</feature>
<evidence type="ECO:0000313" key="3">
    <source>
        <dbReference type="Proteomes" id="UP000789901"/>
    </source>
</evidence>
<protein>
    <submittedName>
        <fullName evidence="2">26581_t:CDS:1</fullName>
    </submittedName>
</protein>
<dbReference type="Proteomes" id="UP000789901">
    <property type="component" value="Unassembled WGS sequence"/>
</dbReference>
<organism evidence="2 3">
    <name type="scientific">Gigaspora margarita</name>
    <dbReference type="NCBI Taxonomy" id="4874"/>
    <lineage>
        <taxon>Eukaryota</taxon>
        <taxon>Fungi</taxon>
        <taxon>Fungi incertae sedis</taxon>
        <taxon>Mucoromycota</taxon>
        <taxon>Glomeromycotina</taxon>
        <taxon>Glomeromycetes</taxon>
        <taxon>Diversisporales</taxon>
        <taxon>Gigasporaceae</taxon>
        <taxon>Gigaspora</taxon>
    </lineage>
</organism>
<sequence length="107" mass="12843">HLNRHVNFLINELAINILRNYHEETIQCELNIGRMGSHYRTRKFEINLTNIDDNSIFQLHESLFIIKLTQGEYDYILDDEEQLDDDKEQLDNNEEQLDNEILLIKVK</sequence>
<reference evidence="2 3" key="1">
    <citation type="submission" date="2021-06" db="EMBL/GenBank/DDBJ databases">
        <authorList>
            <person name="Kallberg Y."/>
            <person name="Tangrot J."/>
            <person name="Rosling A."/>
        </authorList>
    </citation>
    <scope>NUCLEOTIDE SEQUENCE [LARGE SCALE GENOMIC DNA]</scope>
    <source>
        <strain evidence="2 3">120-4 pot B 10/14</strain>
    </source>
</reference>
<gene>
    <name evidence="2" type="ORF">GMARGA_LOCUS18723</name>
</gene>
<evidence type="ECO:0000256" key="1">
    <source>
        <dbReference type="SAM" id="Coils"/>
    </source>
</evidence>
<accession>A0ABN7VH74</accession>
<name>A0ABN7VH74_GIGMA</name>
<keyword evidence="1" id="KW-0175">Coiled coil</keyword>